<name>A0ABD0VBQ0_DENTH</name>
<protein>
    <submittedName>
        <fullName evidence="1">Uncharacterized protein</fullName>
    </submittedName>
</protein>
<dbReference type="InterPro" id="IPR025322">
    <property type="entry name" value="PADRE_dom"/>
</dbReference>
<gene>
    <name evidence="1" type="ORF">M5K25_009168</name>
</gene>
<dbReference type="Proteomes" id="UP001552299">
    <property type="component" value="Unassembled WGS sequence"/>
</dbReference>
<evidence type="ECO:0000313" key="2">
    <source>
        <dbReference type="Proteomes" id="UP001552299"/>
    </source>
</evidence>
<comment type="caution">
    <text evidence="1">The sequence shown here is derived from an EMBL/GenBank/DDBJ whole genome shotgun (WGS) entry which is preliminary data.</text>
</comment>
<dbReference type="EMBL" id="JANQDX010000008">
    <property type="protein sequence ID" value="KAL0920061.1"/>
    <property type="molecule type" value="Genomic_DNA"/>
</dbReference>
<proteinExistence type="predicted"/>
<dbReference type="PANTHER" id="PTHR33052">
    <property type="entry name" value="DUF4228 DOMAIN PROTEIN-RELATED"/>
    <property type="match status" value="1"/>
</dbReference>
<dbReference type="AlphaFoldDB" id="A0ABD0VBQ0"/>
<organism evidence="1 2">
    <name type="scientific">Dendrobium thyrsiflorum</name>
    <name type="common">Pinecone-like raceme dendrobium</name>
    <name type="synonym">Orchid</name>
    <dbReference type="NCBI Taxonomy" id="117978"/>
    <lineage>
        <taxon>Eukaryota</taxon>
        <taxon>Viridiplantae</taxon>
        <taxon>Streptophyta</taxon>
        <taxon>Embryophyta</taxon>
        <taxon>Tracheophyta</taxon>
        <taxon>Spermatophyta</taxon>
        <taxon>Magnoliopsida</taxon>
        <taxon>Liliopsida</taxon>
        <taxon>Asparagales</taxon>
        <taxon>Orchidaceae</taxon>
        <taxon>Epidendroideae</taxon>
        <taxon>Malaxideae</taxon>
        <taxon>Dendrobiinae</taxon>
        <taxon>Dendrobium</taxon>
    </lineage>
</organism>
<reference evidence="1 2" key="1">
    <citation type="journal article" date="2024" name="Plant Biotechnol. J.">
        <title>Dendrobium thyrsiflorum genome and its molecular insights into genes involved in important horticultural traits.</title>
        <authorList>
            <person name="Chen B."/>
            <person name="Wang J.Y."/>
            <person name="Zheng P.J."/>
            <person name="Li K.L."/>
            <person name="Liang Y.M."/>
            <person name="Chen X.F."/>
            <person name="Zhang C."/>
            <person name="Zhao X."/>
            <person name="He X."/>
            <person name="Zhang G.Q."/>
            <person name="Liu Z.J."/>
            <person name="Xu Q."/>
        </authorList>
    </citation>
    <scope>NUCLEOTIDE SEQUENCE [LARGE SCALE GENOMIC DNA]</scope>
    <source>
        <strain evidence="1">GZMU011</strain>
    </source>
</reference>
<sequence length="211" mass="23865">MGLKLQSLQLFHLGRFFNSKRRRTYPAPPKSSSVKVIGLDGRVMVYNQGVKAEELMKEHASHLVCRSDSVFIGQKLSALSAADELEMGESYFILPSQFFQSVLSFVTIASSIAKIGGGGVGSFRHLDIHKTDNGKLQIRISEEVDQMIEEEEEEEEIRKDGVLCTTEDMVKEYEKIVGSNAQRWRPKLEVIAESPEGKRRRRRGTSQIWGF</sequence>
<keyword evidence="2" id="KW-1185">Reference proteome</keyword>
<accession>A0ABD0VBQ0</accession>
<dbReference type="Pfam" id="PF14009">
    <property type="entry name" value="PADRE"/>
    <property type="match status" value="1"/>
</dbReference>
<evidence type="ECO:0000313" key="1">
    <source>
        <dbReference type="EMBL" id="KAL0920061.1"/>
    </source>
</evidence>